<protein>
    <submittedName>
        <fullName evidence="1">Uncharacterized protein</fullName>
    </submittedName>
</protein>
<dbReference type="AlphaFoldDB" id="A0A316U1J8"/>
<reference evidence="1 2" key="1">
    <citation type="submission" date="2018-05" db="EMBL/GenBank/DDBJ databases">
        <title>Rhodohalobacter halophilus gen. nov., sp. nov., a moderately halophilic member of the family Balneolaceae.</title>
        <authorList>
            <person name="Liu Z.-W."/>
        </authorList>
    </citation>
    <scope>NUCLEOTIDE SEQUENCE [LARGE SCALE GENOMIC DNA]</scope>
    <source>
        <strain evidence="1 2">8A47</strain>
    </source>
</reference>
<name>A0A316U1J8_9BACT</name>
<dbReference type="Proteomes" id="UP000245533">
    <property type="component" value="Unassembled WGS sequence"/>
</dbReference>
<organism evidence="1 2">
    <name type="scientific">Rhodohalobacter mucosus</name>
    <dbReference type="NCBI Taxonomy" id="2079485"/>
    <lineage>
        <taxon>Bacteria</taxon>
        <taxon>Pseudomonadati</taxon>
        <taxon>Balneolota</taxon>
        <taxon>Balneolia</taxon>
        <taxon>Balneolales</taxon>
        <taxon>Balneolaceae</taxon>
        <taxon>Rhodohalobacter</taxon>
    </lineage>
</organism>
<proteinExistence type="predicted"/>
<accession>A0A316U1J8</accession>
<comment type="caution">
    <text evidence="1">The sequence shown here is derived from an EMBL/GenBank/DDBJ whole genome shotgun (WGS) entry which is preliminary data.</text>
</comment>
<evidence type="ECO:0000313" key="1">
    <source>
        <dbReference type="EMBL" id="PWN06836.1"/>
    </source>
</evidence>
<gene>
    <name evidence="1" type="ORF">DDZ15_06060</name>
</gene>
<sequence length="176" mass="18433">MFGGTVNVTNVLVWNAGDDAIDTDQAFSGTIDNILIVGPKGSAFELDGPEGNFTSTGHTIQNATTYLQGNGSELMIDVDANTDVFMNNLLFTGLDEGGGISSDYIDYANNPNGYAITDIEVILPPGTSIGTFFPTELASEVTSVANLGSATVGANVNAFIWTWARQDNPQGSIGLE</sequence>
<dbReference type="EMBL" id="QGGB01000005">
    <property type="protein sequence ID" value="PWN06836.1"/>
    <property type="molecule type" value="Genomic_DNA"/>
</dbReference>
<evidence type="ECO:0000313" key="2">
    <source>
        <dbReference type="Proteomes" id="UP000245533"/>
    </source>
</evidence>
<keyword evidence="2" id="KW-1185">Reference proteome</keyword>